<sequence length="84" mass="9173">MEANTCRPTLPPCRRAPPEEASSPRPPKKRAAPFGPASLLLMSVCHFDGSTKSSGGEERRGPRIRALIREVKLQEDEGRGPEAH</sequence>
<feature type="compositionally biased region" description="Basic and acidic residues" evidence="1">
    <location>
        <begin position="55"/>
        <end position="84"/>
    </location>
</feature>
<proteinExistence type="predicted"/>
<dbReference type="EMBL" id="SRLO01001081">
    <property type="protein sequence ID" value="TNN41776.1"/>
    <property type="molecule type" value="Genomic_DNA"/>
</dbReference>
<dbReference type="AlphaFoldDB" id="A0A4Z2FKK1"/>
<name>A0A4Z2FKK1_9TELE</name>
<accession>A0A4Z2FKK1</accession>
<evidence type="ECO:0000313" key="2">
    <source>
        <dbReference type="EMBL" id="TNN41776.1"/>
    </source>
</evidence>
<organism evidence="2 3">
    <name type="scientific">Liparis tanakae</name>
    <name type="common">Tanaka's snailfish</name>
    <dbReference type="NCBI Taxonomy" id="230148"/>
    <lineage>
        <taxon>Eukaryota</taxon>
        <taxon>Metazoa</taxon>
        <taxon>Chordata</taxon>
        <taxon>Craniata</taxon>
        <taxon>Vertebrata</taxon>
        <taxon>Euteleostomi</taxon>
        <taxon>Actinopterygii</taxon>
        <taxon>Neopterygii</taxon>
        <taxon>Teleostei</taxon>
        <taxon>Neoteleostei</taxon>
        <taxon>Acanthomorphata</taxon>
        <taxon>Eupercaria</taxon>
        <taxon>Perciformes</taxon>
        <taxon>Cottioidei</taxon>
        <taxon>Cottales</taxon>
        <taxon>Liparidae</taxon>
        <taxon>Liparis</taxon>
    </lineage>
</organism>
<keyword evidence="3" id="KW-1185">Reference proteome</keyword>
<evidence type="ECO:0000256" key="1">
    <source>
        <dbReference type="SAM" id="MobiDB-lite"/>
    </source>
</evidence>
<reference evidence="2 3" key="1">
    <citation type="submission" date="2019-03" db="EMBL/GenBank/DDBJ databases">
        <title>First draft genome of Liparis tanakae, snailfish: a comprehensive survey of snailfish specific genes.</title>
        <authorList>
            <person name="Kim W."/>
            <person name="Song I."/>
            <person name="Jeong J.-H."/>
            <person name="Kim D."/>
            <person name="Kim S."/>
            <person name="Ryu S."/>
            <person name="Song J.Y."/>
            <person name="Lee S.K."/>
        </authorList>
    </citation>
    <scope>NUCLEOTIDE SEQUENCE [LARGE SCALE GENOMIC DNA]</scope>
    <source>
        <tissue evidence="2">Muscle</tissue>
    </source>
</reference>
<gene>
    <name evidence="2" type="ORF">EYF80_048057</name>
</gene>
<feature type="region of interest" description="Disordered" evidence="1">
    <location>
        <begin position="1"/>
        <end position="35"/>
    </location>
</feature>
<comment type="caution">
    <text evidence="2">The sequence shown here is derived from an EMBL/GenBank/DDBJ whole genome shotgun (WGS) entry which is preliminary data.</text>
</comment>
<evidence type="ECO:0000313" key="3">
    <source>
        <dbReference type="Proteomes" id="UP000314294"/>
    </source>
</evidence>
<protein>
    <submittedName>
        <fullName evidence="2">Uncharacterized protein</fullName>
    </submittedName>
</protein>
<dbReference type="Proteomes" id="UP000314294">
    <property type="component" value="Unassembled WGS sequence"/>
</dbReference>
<feature type="region of interest" description="Disordered" evidence="1">
    <location>
        <begin position="49"/>
        <end position="84"/>
    </location>
</feature>